<dbReference type="FunFam" id="3.40.50.300:FF:000173">
    <property type="entry name" value="GTPase HflX"/>
    <property type="match status" value="1"/>
</dbReference>
<gene>
    <name evidence="6 10" type="primary">hflX</name>
    <name evidence="10" type="ORF">J5Y03_19555</name>
</gene>
<keyword evidence="11" id="KW-1185">Reference proteome</keyword>
<keyword evidence="4 8" id="KW-0460">Magnesium</keyword>
<dbReference type="HAMAP" id="MF_00900">
    <property type="entry name" value="GTPase_HflX"/>
    <property type="match status" value="1"/>
</dbReference>
<feature type="binding site" evidence="7">
    <location>
        <begin position="339"/>
        <end position="341"/>
    </location>
    <ligand>
        <name>GTP</name>
        <dbReference type="ChEBI" id="CHEBI:37565"/>
    </ligand>
</feature>
<dbReference type="GO" id="GO:0043022">
    <property type="term" value="F:ribosome binding"/>
    <property type="evidence" value="ECO:0007669"/>
    <property type="project" value="TreeGrafter"/>
</dbReference>
<feature type="binding site" evidence="7">
    <location>
        <begin position="205"/>
        <end position="212"/>
    </location>
    <ligand>
        <name>GTP</name>
        <dbReference type="ChEBI" id="CHEBI:37565"/>
    </ligand>
</feature>
<evidence type="ECO:0000313" key="11">
    <source>
        <dbReference type="Proteomes" id="UP000682134"/>
    </source>
</evidence>
<dbReference type="EMBL" id="JAGIYQ010000025">
    <property type="protein sequence ID" value="MBP0727340.1"/>
    <property type="molecule type" value="Genomic_DNA"/>
</dbReference>
<dbReference type="Gene3D" id="3.40.50.300">
    <property type="entry name" value="P-loop containing nucleotide triphosphate hydrolases"/>
    <property type="match status" value="1"/>
</dbReference>
<feature type="binding site" evidence="8">
    <location>
        <position position="232"/>
    </location>
    <ligand>
        <name>Mg(2+)</name>
        <dbReference type="ChEBI" id="CHEBI:18420"/>
    </ligand>
</feature>
<dbReference type="GO" id="GO:0005525">
    <property type="term" value="F:GTP binding"/>
    <property type="evidence" value="ECO:0007669"/>
    <property type="project" value="UniProtKB-UniRule"/>
</dbReference>
<dbReference type="SUPFAM" id="SSF52540">
    <property type="entry name" value="P-loop containing nucleoside triphosphate hydrolases"/>
    <property type="match status" value="1"/>
</dbReference>
<comment type="function">
    <text evidence="6">GTPase that associates with the 50S ribosomal subunit and may have a role during protein synthesis or ribosome biogenesis.</text>
</comment>
<feature type="binding site" evidence="8">
    <location>
        <position position="212"/>
    </location>
    <ligand>
        <name>Mg(2+)</name>
        <dbReference type="ChEBI" id="CHEBI:18420"/>
    </ligand>
</feature>
<keyword evidence="3 6" id="KW-0547">Nucleotide-binding</keyword>
<comment type="cofactor">
    <cofactor evidence="8">
        <name>Mg(2+)</name>
        <dbReference type="ChEBI" id="CHEBI:18420"/>
    </cofactor>
</comment>
<dbReference type="GO" id="GO:0003924">
    <property type="term" value="F:GTPase activity"/>
    <property type="evidence" value="ECO:0007669"/>
    <property type="project" value="UniProtKB-UniRule"/>
</dbReference>
<keyword evidence="5 6" id="KW-0342">GTP-binding</keyword>
<dbReference type="NCBIfam" id="TIGR00231">
    <property type="entry name" value="small_GTP"/>
    <property type="match status" value="1"/>
</dbReference>
<feature type="domain" description="Hflx-type G" evidence="9">
    <location>
        <begin position="199"/>
        <end position="361"/>
    </location>
</feature>
<name>A0A940SKR0_9BACI</name>
<dbReference type="RefSeq" id="WP_209407678.1">
    <property type="nucleotide sequence ID" value="NZ_JAGIYQ010000025.1"/>
</dbReference>
<dbReference type="PANTHER" id="PTHR10229">
    <property type="entry name" value="GTP-BINDING PROTEIN HFLX"/>
    <property type="match status" value="1"/>
</dbReference>
<protein>
    <recommendedName>
        <fullName evidence="6">GTPase HflX</fullName>
    </recommendedName>
    <alternativeName>
        <fullName evidence="6">GTP-binding protein HflX</fullName>
    </alternativeName>
</protein>
<evidence type="ECO:0000256" key="8">
    <source>
        <dbReference type="PIRSR" id="PIRSR006809-2"/>
    </source>
</evidence>
<dbReference type="InterPro" id="IPR027417">
    <property type="entry name" value="P-loop_NTPase"/>
</dbReference>
<evidence type="ECO:0000256" key="3">
    <source>
        <dbReference type="ARBA" id="ARBA00022741"/>
    </source>
</evidence>
<dbReference type="InterPro" id="IPR032305">
    <property type="entry name" value="GTP-bd_M"/>
</dbReference>
<dbReference type="Gene3D" id="6.10.250.2860">
    <property type="match status" value="1"/>
</dbReference>
<comment type="similarity">
    <text evidence="6">Belongs to the TRAFAC class OBG-HflX-like GTPase superfamily. HflX GTPase family.</text>
</comment>
<feature type="binding site" evidence="7">
    <location>
        <begin position="318"/>
        <end position="321"/>
    </location>
    <ligand>
        <name>GTP</name>
        <dbReference type="ChEBI" id="CHEBI:37565"/>
    </ligand>
</feature>
<organism evidence="10 11">
    <name type="scientific">Gottfriedia endophytica</name>
    <dbReference type="NCBI Taxonomy" id="2820819"/>
    <lineage>
        <taxon>Bacteria</taxon>
        <taxon>Bacillati</taxon>
        <taxon>Bacillota</taxon>
        <taxon>Bacilli</taxon>
        <taxon>Bacillales</taxon>
        <taxon>Bacillaceae</taxon>
        <taxon>Gottfriedia</taxon>
    </lineage>
</organism>
<dbReference type="FunFam" id="3.40.50.11060:FF:000001">
    <property type="entry name" value="GTPase HflX"/>
    <property type="match status" value="1"/>
</dbReference>
<evidence type="ECO:0000313" key="10">
    <source>
        <dbReference type="EMBL" id="MBP0727340.1"/>
    </source>
</evidence>
<dbReference type="InterPro" id="IPR030394">
    <property type="entry name" value="G_HFLX_dom"/>
</dbReference>
<dbReference type="Gene3D" id="3.40.50.11060">
    <property type="entry name" value="GTPase HflX, N-terminal domain"/>
    <property type="match status" value="1"/>
</dbReference>
<dbReference type="InterPro" id="IPR042108">
    <property type="entry name" value="GTPase_HflX_N_sf"/>
</dbReference>
<dbReference type="InterPro" id="IPR006073">
    <property type="entry name" value="GTP-bd"/>
</dbReference>
<dbReference type="Proteomes" id="UP000682134">
    <property type="component" value="Unassembled WGS sequence"/>
</dbReference>
<evidence type="ECO:0000256" key="2">
    <source>
        <dbReference type="ARBA" id="ARBA00022723"/>
    </source>
</evidence>
<feature type="binding site" evidence="7">
    <location>
        <begin position="252"/>
        <end position="255"/>
    </location>
    <ligand>
        <name>GTP</name>
        <dbReference type="ChEBI" id="CHEBI:37565"/>
    </ligand>
</feature>
<keyword evidence="1 6" id="KW-0963">Cytoplasm</keyword>
<accession>A0A940SKR0</accession>
<evidence type="ECO:0000256" key="5">
    <source>
        <dbReference type="ARBA" id="ARBA00023134"/>
    </source>
</evidence>
<feature type="binding site" evidence="7">
    <location>
        <begin position="230"/>
        <end position="234"/>
    </location>
    <ligand>
        <name>GTP</name>
        <dbReference type="ChEBI" id="CHEBI:37565"/>
    </ligand>
</feature>
<keyword evidence="2 8" id="KW-0479">Metal-binding</keyword>
<reference evidence="10" key="1">
    <citation type="submission" date="2021-04" db="EMBL/GenBank/DDBJ databases">
        <title>Genome seq and assembly of Bacillus sp.</title>
        <authorList>
            <person name="Chhetri G."/>
        </authorList>
    </citation>
    <scope>NUCLEOTIDE SEQUENCE</scope>
    <source>
        <strain evidence="10">RG28</strain>
    </source>
</reference>
<proteinExistence type="inferred from homology"/>
<comment type="caution">
    <text evidence="10">The sequence shown here is derived from an EMBL/GenBank/DDBJ whole genome shotgun (WGS) entry which is preliminary data.</text>
</comment>
<comment type="subunit">
    <text evidence="6">Monomer. Associates with the 50S ribosomal subunit.</text>
</comment>
<dbReference type="InterPro" id="IPR025121">
    <property type="entry name" value="GTPase_HflX_N"/>
</dbReference>
<dbReference type="PANTHER" id="PTHR10229:SF0">
    <property type="entry name" value="GTP-BINDING PROTEIN 6-RELATED"/>
    <property type="match status" value="1"/>
</dbReference>
<evidence type="ECO:0000259" key="9">
    <source>
        <dbReference type="PROSITE" id="PS51705"/>
    </source>
</evidence>
<dbReference type="NCBIfam" id="TIGR03156">
    <property type="entry name" value="GTP_HflX"/>
    <property type="match status" value="1"/>
</dbReference>
<evidence type="ECO:0000256" key="7">
    <source>
        <dbReference type="PIRSR" id="PIRSR006809-1"/>
    </source>
</evidence>
<dbReference type="AlphaFoldDB" id="A0A940SKR0"/>
<dbReference type="Pfam" id="PF16360">
    <property type="entry name" value="GTP-bdg_M"/>
    <property type="match status" value="1"/>
</dbReference>
<sequence>MTNEIKEKAILVGCQLQNVDDEQFDYSMDELASLTKTANGEVILMTSQKRTKYHSALYIGTGKAEELLAAIEELEPDVIIFNNELTPSQIRNLTSMLGKRVIDRTQLILDIFALRAKSKEGKLQVELAQLQYLLPRLVGQGTELSRLGGGIGTRGPGETKLESDRRHIRKRIDDIKQQLNVIVEHRKRYRERRKRNEMFHISLVGYTNAGKSTLFNRLTKSDTFEQDLLFATLDPTTRKFMLSSGMTTLLTDTVGFIQDLPTSLVAAFRSTLEEATEADFILHVVDASHENYRSHEETVKHLLNDLDVKNIPMLTVYNKMDKVHPDFVPEPSTTHLEMSALNEGDLQKLRTRIEEECKQYMEYYEVSIPSFDGKLLHEIKKYTLLETIEFNEENETYDLTGYVFKHHSLFDTVNRYRTNKEQ</sequence>
<dbReference type="InterPro" id="IPR005225">
    <property type="entry name" value="Small_GTP-bd"/>
</dbReference>
<dbReference type="PROSITE" id="PS51705">
    <property type="entry name" value="G_HFLX"/>
    <property type="match status" value="1"/>
</dbReference>
<dbReference type="CDD" id="cd01878">
    <property type="entry name" value="HflX"/>
    <property type="match status" value="1"/>
</dbReference>
<dbReference type="PIRSF" id="PIRSF006809">
    <property type="entry name" value="GTP-binding_hflX_prd"/>
    <property type="match status" value="1"/>
</dbReference>
<dbReference type="InterPro" id="IPR016496">
    <property type="entry name" value="GTPase_HflX"/>
</dbReference>
<evidence type="ECO:0000256" key="6">
    <source>
        <dbReference type="HAMAP-Rule" id="MF_00900"/>
    </source>
</evidence>
<evidence type="ECO:0000256" key="1">
    <source>
        <dbReference type="ARBA" id="ARBA00022490"/>
    </source>
</evidence>
<dbReference type="Pfam" id="PF01926">
    <property type="entry name" value="MMR_HSR1"/>
    <property type="match status" value="1"/>
</dbReference>
<dbReference type="Pfam" id="PF13167">
    <property type="entry name" value="GTP-bdg_N"/>
    <property type="match status" value="1"/>
</dbReference>
<dbReference type="GO" id="GO:0046872">
    <property type="term" value="F:metal ion binding"/>
    <property type="evidence" value="ECO:0007669"/>
    <property type="project" value="UniProtKB-KW"/>
</dbReference>
<dbReference type="PRINTS" id="PR00326">
    <property type="entry name" value="GTP1OBG"/>
</dbReference>
<comment type="subcellular location">
    <subcellularLocation>
        <location evidence="6">Cytoplasm</location>
    </subcellularLocation>
    <text evidence="6">May associate with membranes.</text>
</comment>
<dbReference type="GO" id="GO:0005737">
    <property type="term" value="C:cytoplasm"/>
    <property type="evidence" value="ECO:0007669"/>
    <property type="project" value="UniProtKB-SubCell"/>
</dbReference>
<evidence type="ECO:0000256" key="4">
    <source>
        <dbReference type="ARBA" id="ARBA00022842"/>
    </source>
</evidence>